<evidence type="ECO:0000259" key="1">
    <source>
        <dbReference type="PROSITE" id="PS51175"/>
    </source>
</evidence>
<proteinExistence type="predicted"/>
<reference evidence="3" key="1">
    <citation type="journal article" date="2019" name="Int. J. Syst. Evol. Microbiol.">
        <title>The Global Catalogue of Microorganisms (GCM) 10K type strain sequencing project: providing services to taxonomists for standard genome sequencing and annotation.</title>
        <authorList>
            <consortium name="The Broad Institute Genomics Platform"/>
            <consortium name="The Broad Institute Genome Sequencing Center for Infectious Disease"/>
            <person name="Wu L."/>
            <person name="Ma J."/>
        </authorList>
    </citation>
    <scope>NUCLEOTIDE SEQUENCE [LARGE SCALE GENOMIC DNA]</scope>
    <source>
        <strain evidence="3">CGMCC 4.1469</strain>
    </source>
</reference>
<dbReference type="EMBL" id="JBHSOD010000003">
    <property type="protein sequence ID" value="MFC5884267.1"/>
    <property type="molecule type" value="Genomic_DNA"/>
</dbReference>
<dbReference type="RefSeq" id="WP_313767731.1">
    <property type="nucleotide sequence ID" value="NZ_BAAAVH010000050.1"/>
</dbReference>
<dbReference type="Proteomes" id="UP001596067">
    <property type="component" value="Unassembled WGS sequence"/>
</dbReference>
<name>A0ABW1EQE7_9ACTN</name>
<evidence type="ECO:0000313" key="3">
    <source>
        <dbReference type="Proteomes" id="UP001596067"/>
    </source>
</evidence>
<organism evidence="2 3">
    <name type="scientific">Kitasatospora aburaviensis</name>
    <dbReference type="NCBI Taxonomy" id="67265"/>
    <lineage>
        <taxon>Bacteria</taxon>
        <taxon>Bacillati</taxon>
        <taxon>Actinomycetota</taxon>
        <taxon>Actinomycetes</taxon>
        <taxon>Kitasatosporales</taxon>
        <taxon>Streptomycetaceae</taxon>
        <taxon>Kitasatospora</taxon>
    </lineage>
</organism>
<dbReference type="Pfam" id="PF22704">
    <property type="entry name" value="CBM13-like"/>
    <property type="match status" value="1"/>
</dbReference>
<dbReference type="SUPFAM" id="SSF49785">
    <property type="entry name" value="Galactose-binding domain-like"/>
    <property type="match status" value="1"/>
</dbReference>
<dbReference type="CDD" id="cd04082">
    <property type="entry name" value="CBM35_pectate_lyase-like"/>
    <property type="match status" value="1"/>
</dbReference>
<feature type="domain" description="CBM6" evidence="1">
    <location>
        <begin position="12"/>
        <end position="136"/>
    </location>
</feature>
<dbReference type="PROSITE" id="PS51175">
    <property type="entry name" value="CBM6"/>
    <property type="match status" value="1"/>
</dbReference>
<gene>
    <name evidence="2" type="ORF">ACFP0N_04595</name>
</gene>
<evidence type="ECO:0000313" key="2">
    <source>
        <dbReference type="EMBL" id="MFC5884267.1"/>
    </source>
</evidence>
<comment type="caution">
    <text evidence="2">The sequence shown here is derived from an EMBL/GenBank/DDBJ whole genome shotgun (WGS) entry which is preliminary data.</text>
</comment>
<keyword evidence="3" id="KW-1185">Reference proteome</keyword>
<dbReference type="InterPro" id="IPR055240">
    <property type="entry name" value="CBM13-like"/>
</dbReference>
<protein>
    <submittedName>
        <fullName evidence="2">Carbohydrate-binding protein</fullName>
    </submittedName>
</protein>
<dbReference type="InterPro" id="IPR005084">
    <property type="entry name" value="CBM6"/>
</dbReference>
<sequence>MRGYQLVSGASGVYQAAEARIVQGTIDTDHAGFSGSGFLNLANSAGSYAEWTVPASAASAATLDLTYANGTGADRPMDVTVNGARVATGHVFPPTADWATWSTTSLPIPLKAGANTVRVTSTTADGGPNLDRITVR</sequence>
<dbReference type="Gene3D" id="2.60.120.260">
    <property type="entry name" value="Galactose-binding domain-like"/>
    <property type="match status" value="1"/>
</dbReference>
<accession>A0ABW1EQE7</accession>
<dbReference type="InterPro" id="IPR008979">
    <property type="entry name" value="Galactose-bd-like_sf"/>
</dbReference>